<evidence type="ECO:0008006" key="4">
    <source>
        <dbReference type="Google" id="ProtNLM"/>
    </source>
</evidence>
<feature type="transmembrane region" description="Helical" evidence="1">
    <location>
        <begin position="38"/>
        <end position="64"/>
    </location>
</feature>
<reference evidence="2 3" key="1">
    <citation type="submission" date="2018-03" db="EMBL/GenBank/DDBJ databases">
        <title>A gene transfer event suggests a long-term partnership between eustigmatophyte algae and a novel lineage of endosymbiotic bacteria.</title>
        <authorList>
            <person name="Yurchenko T."/>
            <person name="Sevcikova T."/>
            <person name="Pribyl P."/>
            <person name="El Karkouri K."/>
            <person name="Klimes V."/>
            <person name="Amaral R."/>
            <person name="Zbrankova V."/>
            <person name="Kim E."/>
            <person name="Raoult D."/>
            <person name="Santos L.M.A."/>
            <person name="Elias M."/>
        </authorList>
    </citation>
    <scope>NUCLEOTIDE SEQUENCE [LARGE SCALE GENOMIC DNA]</scope>
    <source>
        <strain evidence="2">CCALA 838</strain>
    </source>
</reference>
<dbReference type="Gene3D" id="1.25.40.10">
    <property type="entry name" value="Tetratricopeptide repeat domain"/>
    <property type="match status" value="1"/>
</dbReference>
<dbReference type="EMBL" id="CP027845">
    <property type="protein sequence ID" value="AVP87760.1"/>
    <property type="molecule type" value="Genomic_DNA"/>
</dbReference>
<dbReference type="OrthoDB" id="2036332at2"/>
<proteinExistence type="predicted"/>
<keyword evidence="1" id="KW-0812">Transmembrane</keyword>
<dbReference type="RefSeq" id="WP_106874605.1">
    <property type="nucleotide sequence ID" value="NZ_CP027845.1"/>
</dbReference>
<evidence type="ECO:0000313" key="3">
    <source>
        <dbReference type="Proteomes" id="UP000241762"/>
    </source>
</evidence>
<gene>
    <name evidence="2" type="ORF">phytr_8280</name>
</gene>
<dbReference type="SUPFAM" id="SSF48452">
    <property type="entry name" value="TPR-like"/>
    <property type="match status" value="1"/>
</dbReference>
<protein>
    <recommendedName>
        <fullName evidence="4">HemY N-terminal domain-containing protein</fullName>
    </recommendedName>
</protein>
<name>A0A2P1P916_9RICK</name>
<evidence type="ECO:0000313" key="2">
    <source>
        <dbReference type="EMBL" id="AVP87760.1"/>
    </source>
</evidence>
<dbReference type="AlphaFoldDB" id="A0A2P1P916"/>
<sequence>MQEMRILKTFFFLSLILLLLGLLAYVQSYSSVVEIRFGQYVVLVNLIVLILLLLALKFAIYALIHTIRMPFVLFRHAIDKAKQIKEQKLMKQVCDLTHQVLLGSTDNVQKTISKLLSNSDLPKDVDEHLRILLLKIDTSFNTKLYYTKEILSGSSPYKFLIARNLASQALKEESYHYSLELASTAFKLNDKDPDLLELMIDIYAALESWNKMEEMMRLLDKVDKERMASIKDKISDYYLKAAKQFIGLGQISDSGYYLKKCLEYKPDFIECIELISQIQIELKGFSLQKIIEDAFALRPDFALFKIYYKHFKNSMSSEDMYNNLSKDLDKSHHVGILISIAYFLNIKKELDSMVLPFV</sequence>
<dbReference type="Proteomes" id="UP000241762">
    <property type="component" value="Chromosome"/>
</dbReference>
<keyword evidence="1" id="KW-1133">Transmembrane helix</keyword>
<keyword evidence="3" id="KW-1185">Reference proteome</keyword>
<keyword evidence="1" id="KW-0472">Membrane</keyword>
<evidence type="ECO:0000256" key="1">
    <source>
        <dbReference type="SAM" id="Phobius"/>
    </source>
</evidence>
<dbReference type="KEGG" id="ptc:phytr_8280"/>
<organism evidence="2 3">
    <name type="scientific">Candidatus Phycorickettsia trachydisci</name>
    <dbReference type="NCBI Taxonomy" id="2115978"/>
    <lineage>
        <taxon>Bacteria</taxon>
        <taxon>Pseudomonadati</taxon>
        <taxon>Pseudomonadota</taxon>
        <taxon>Alphaproteobacteria</taxon>
        <taxon>Rickettsiales</taxon>
        <taxon>Rickettsiaceae</taxon>
        <taxon>Candidatus Phycorickettsia</taxon>
    </lineage>
</organism>
<dbReference type="InterPro" id="IPR011990">
    <property type="entry name" value="TPR-like_helical_dom_sf"/>
</dbReference>
<accession>A0A2P1P916</accession>